<evidence type="ECO:0000256" key="3">
    <source>
        <dbReference type="ARBA" id="ARBA00022448"/>
    </source>
</evidence>
<protein>
    <submittedName>
        <fullName evidence="13">Putative sodium-dependent multivitamin transporter</fullName>
    </submittedName>
</protein>
<keyword evidence="14" id="KW-1185">Reference proteome</keyword>
<comment type="caution">
    <text evidence="13">The sequence shown here is derived from an EMBL/GenBank/DDBJ whole genome shotgun (WGS) entry which is preliminary data.</text>
</comment>
<dbReference type="PROSITE" id="PS50283">
    <property type="entry name" value="NA_SOLUT_SYMP_3"/>
    <property type="match status" value="1"/>
</dbReference>
<evidence type="ECO:0000256" key="11">
    <source>
        <dbReference type="RuleBase" id="RU362091"/>
    </source>
</evidence>
<keyword evidence="8" id="KW-0406">Ion transport</keyword>
<keyword evidence="6 12" id="KW-1133">Transmembrane helix</keyword>
<reference evidence="13" key="1">
    <citation type="submission" date="2020-08" db="EMBL/GenBank/DDBJ databases">
        <title>Multicomponent nature underlies the extraordinary mechanical properties of spider dragline silk.</title>
        <authorList>
            <person name="Kono N."/>
            <person name="Nakamura H."/>
            <person name="Mori M."/>
            <person name="Yoshida Y."/>
            <person name="Ohtoshi R."/>
            <person name="Malay A.D."/>
            <person name="Moran D.A.P."/>
            <person name="Tomita M."/>
            <person name="Numata K."/>
            <person name="Arakawa K."/>
        </authorList>
    </citation>
    <scope>NUCLEOTIDE SEQUENCE</scope>
</reference>
<evidence type="ECO:0000256" key="10">
    <source>
        <dbReference type="ARBA" id="ARBA00023201"/>
    </source>
</evidence>
<dbReference type="EMBL" id="BMAV01014089">
    <property type="protein sequence ID" value="GFY62153.1"/>
    <property type="molecule type" value="Genomic_DNA"/>
</dbReference>
<dbReference type="OrthoDB" id="6429688at2759"/>
<sequence length="238" mass="25918">MSVLPIAFSLMATFLSTTTFMGVPTEIYLYGTNLVFMNLGFIIGPIIASYIFLPIFFANDVSTAYEYLEKRFGKTVRRSISAMFAIQWLLFTAASLSAPTLALSAVTNLSIEMSVIVIGVLYAHFNAPCTDNPVLNDASLEELSQRNVVQLCFQTKHNSAYPVTVAKYACVDGSYPDTSVEPQQHAGGMKAVLWADVFQAVLMFAALFAVIIKGFLLLGGIGNIFEIANEGGRLIIPK</sequence>
<organism evidence="13 14">
    <name type="scientific">Trichonephila inaurata madagascariensis</name>
    <dbReference type="NCBI Taxonomy" id="2747483"/>
    <lineage>
        <taxon>Eukaryota</taxon>
        <taxon>Metazoa</taxon>
        <taxon>Ecdysozoa</taxon>
        <taxon>Arthropoda</taxon>
        <taxon>Chelicerata</taxon>
        <taxon>Arachnida</taxon>
        <taxon>Araneae</taxon>
        <taxon>Araneomorphae</taxon>
        <taxon>Entelegynae</taxon>
        <taxon>Araneoidea</taxon>
        <taxon>Nephilidae</taxon>
        <taxon>Trichonephila</taxon>
        <taxon>Trichonephila inaurata</taxon>
    </lineage>
</organism>
<dbReference type="Proteomes" id="UP000886998">
    <property type="component" value="Unassembled WGS sequence"/>
</dbReference>
<name>A0A8X6XY58_9ARAC</name>
<dbReference type="InterPro" id="IPR001734">
    <property type="entry name" value="Na/solute_symporter"/>
</dbReference>
<keyword evidence="4" id="KW-1003">Cell membrane</keyword>
<dbReference type="GO" id="GO:0005886">
    <property type="term" value="C:plasma membrane"/>
    <property type="evidence" value="ECO:0007669"/>
    <property type="project" value="UniProtKB-SubCell"/>
</dbReference>
<keyword evidence="7" id="KW-0915">Sodium</keyword>
<evidence type="ECO:0000256" key="2">
    <source>
        <dbReference type="ARBA" id="ARBA00006434"/>
    </source>
</evidence>
<keyword evidence="3" id="KW-0813">Transport</keyword>
<evidence type="ECO:0000256" key="1">
    <source>
        <dbReference type="ARBA" id="ARBA00004651"/>
    </source>
</evidence>
<dbReference type="AlphaFoldDB" id="A0A8X6XY58"/>
<evidence type="ECO:0000256" key="4">
    <source>
        <dbReference type="ARBA" id="ARBA00022475"/>
    </source>
</evidence>
<keyword evidence="10" id="KW-0739">Sodium transport</keyword>
<proteinExistence type="inferred from homology"/>
<accession>A0A8X6XY58</accession>
<feature type="transmembrane region" description="Helical" evidence="12">
    <location>
        <begin position="197"/>
        <end position="218"/>
    </location>
</feature>
<evidence type="ECO:0000256" key="12">
    <source>
        <dbReference type="SAM" id="Phobius"/>
    </source>
</evidence>
<feature type="transmembrane region" description="Helical" evidence="12">
    <location>
        <begin position="80"/>
        <end position="103"/>
    </location>
</feature>
<dbReference type="PANTHER" id="PTHR42985">
    <property type="entry name" value="SODIUM-COUPLED MONOCARBOXYLATE TRANSPORTER"/>
    <property type="match status" value="1"/>
</dbReference>
<evidence type="ECO:0000256" key="9">
    <source>
        <dbReference type="ARBA" id="ARBA00023136"/>
    </source>
</evidence>
<evidence type="ECO:0000313" key="14">
    <source>
        <dbReference type="Proteomes" id="UP000886998"/>
    </source>
</evidence>
<evidence type="ECO:0000313" key="13">
    <source>
        <dbReference type="EMBL" id="GFY62153.1"/>
    </source>
</evidence>
<feature type="transmembrane region" description="Helical" evidence="12">
    <location>
        <begin position="38"/>
        <end position="59"/>
    </location>
</feature>
<dbReference type="InterPro" id="IPR051163">
    <property type="entry name" value="Sodium:Solute_Symporter_SSF"/>
</dbReference>
<keyword evidence="5 12" id="KW-0812">Transmembrane</keyword>
<dbReference type="InterPro" id="IPR038377">
    <property type="entry name" value="Na/Glc_symporter_sf"/>
</dbReference>
<evidence type="ECO:0000256" key="6">
    <source>
        <dbReference type="ARBA" id="ARBA00022989"/>
    </source>
</evidence>
<dbReference type="PANTHER" id="PTHR42985:SF40">
    <property type="entry name" value="LD47995P-RELATED"/>
    <property type="match status" value="1"/>
</dbReference>
<dbReference type="GO" id="GO:0006814">
    <property type="term" value="P:sodium ion transport"/>
    <property type="evidence" value="ECO:0007669"/>
    <property type="project" value="UniProtKB-KW"/>
</dbReference>
<evidence type="ECO:0000256" key="7">
    <source>
        <dbReference type="ARBA" id="ARBA00023053"/>
    </source>
</evidence>
<dbReference type="Gene3D" id="1.20.1730.10">
    <property type="entry name" value="Sodium/glucose cotransporter"/>
    <property type="match status" value="1"/>
</dbReference>
<dbReference type="Pfam" id="PF00474">
    <property type="entry name" value="SSF"/>
    <property type="match status" value="1"/>
</dbReference>
<comment type="similarity">
    <text evidence="2 11">Belongs to the sodium:solute symporter (SSF) (TC 2.A.21) family.</text>
</comment>
<dbReference type="GO" id="GO:0015293">
    <property type="term" value="F:symporter activity"/>
    <property type="evidence" value="ECO:0007669"/>
    <property type="project" value="TreeGrafter"/>
</dbReference>
<comment type="subcellular location">
    <subcellularLocation>
        <location evidence="1">Cell membrane</location>
        <topology evidence="1">Multi-pass membrane protein</topology>
    </subcellularLocation>
</comment>
<evidence type="ECO:0000256" key="8">
    <source>
        <dbReference type="ARBA" id="ARBA00023065"/>
    </source>
</evidence>
<keyword evidence="9 12" id="KW-0472">Membrane</keyword>
<evidence type="ECO:0000256" key="5">
    <source>
        <dbReference type="ARBA" id="ARBA00022692"/>
    </source>
</evidence>
<gene>
    <name evidence="13" type="primary">CG32669</name>
    <name evidence="13" type="ORF">TNIN_53391</name>
</gene>